<gene>
    <name evidence="3" type="ORF">J3R75_002570</name>
</gene>
<dbReference type="Pfam" id="PF13635">
    <property type="entry name" value="DUF4143"/>
    <property type="match status" value="1"/>
</dbReference>
<dbReference type="PANTHER" id="PTHR43566:SF2">
    <property type="entry name" value="DUF4143 DOMAIN-CONTAINING PROTEIN"/>
    <property type="match status" value="1"/>
</dbReference>
<evidence type="ECO:0000313" key="3">
    <source>
        <dbReference type="EMBL" id="MDQ0290463.1"/>
    </source>
</evidence>
<name>A0AAE3VH94_9BACT</name>
<evidence type="ECO:0000259" key="1">
    <source>
        <dbReference type="Pfam" id="PF13173"/>
    </source>
</evidence>
<sequence>MIERKITPHLLAMARYFPVVTIMGPRQSGKTTLARQIFPNHRYVNLEDKTAREIATSDPKAFFELYKAPVVVDEVQRVPELLSTIQVLADETRERGLFILTGSHQPKLHAQISQSLAGRTGILQLLPLSIEELSNAGISLSRDEYLFNGFMPRLYDENIPPTMLYPAYYATYVERDVRQLINVSDQHSFEKFLKLLAGRIGQVVNLSDLSGDIGISATTLSSWLSVLEASYIVFRLPCYFNNFGKRLIKAPKIFFTDVGLAASLLGIEKVSQIARDPLLGGLFENMVIMEALKARYNAGKQQPELYYFRVQGRNEVDLLLNDNRQLTPVEIKAGMTFDPSFANDLRKFLSFAKDCVNPTVLYSGDTTTTIHGVKFDSFKNTYQLFGS</sequence>
<feature type="domain" description="AAA" evidence="1">
    <location>
        <begin position="18"/>
        <end position="133"/>
    </location>
</feature>
<evidence type="ECO:0000313" key="4">
    <source>
        <dbReference type="Proteomes" id="UP001238163"/>
    </source>
</evidence>
<dbReference type="Pfam" id="PF13173">
    <property type="entry name" value="AAA_14"/>
    <property type="match status" value="1"/>
</dbReference>
<proteinExistence type="predicted"/>
<reference evidence="3" key="1">
    <citation type="submission" date="2023-07" db="EMBL/GenBank/DDBJ databases">
        <title>Genomic Encyclopedia of Type Strains, Phase IV (KMG-IV): sequencing the most valuable type-strain genomes for metagenomic binning, comparative biology and taxonomic classification.</title>
        <authorList>
            <person name="Goeker M."/>
        </authorList>
    </citation>
    <scope>NUCLEOTIDE SEQUENCE</scope>
    <source>
        <strain evidence="3">DSM 24202</strain>
    </source>
</reference>
<evidence type="ECO:0000259" key="2">
    <source>
        <dbReference type="Pfam" id="PF13635"/>
    </source>
</evidence>
<dbReference type="EMBL" id="JAUSVL010000001">
    <property type="protein sequence ID" value="MDQ0290463.1"/>
    <property type="molecule type" value="Genomic_DNA"/>
</dbReference>
<comment type="caution">
    <text evidence="3">The sequence shown here is derived from an EMBL/GenBank/DDBJ whole genome shotgun (WGS) entry which is preliminary data.</text>
</comment>
<dbReference type="InterPro" id="IPR041682">
    <property type="entry name" value="AAA_14"/>
</dbReference>
<protein>
    <submittedName>
        <fullName evidence="3">AAA+ superfamily ATPase</fullName>
    </submittedName>
</protein>
<keyword evidence="4" id="KW-1185">Reference proteome</keyword>
<dbReference type="AlphaFoldDB" id="A0AAE3VH94"/>
<feature type="domain" description="DUF4143" evidence="2">
    <location>
        <begin position="174"/>
        <end position="334"/>
    </location>
</feature>
<dbReference type="SUPFAM" id="SSF52540">
    <property type="entry name" value="P-loop containing nucleoside triphosphate hydrolases"/>
    <property type="match status" value="1"/>
</dbReference>
<dbReference type="RefSeq" id="WP_307262008.1">
    <property type="nucleotide sequence ID" value="NZ_JAUSVL010000001.1"/>
</dbReference>
<accession>A0AAE3VH94</accession>
<dbReference type="Proteomes" id="UP001238163">
    <property type="component" value="Unassembled WGS sequence"/>
</dbReference>
<dbReference type="InterPro" id="IPR025420">
    <property type="entry name" value="DUF4143"/>
</dbReference>
<dbReference type="PANTHER" id="PTHR43566">
    <property type="entry name" value="CONSERVED PROTEIN"/>
    <property type="match status" value="1"/>
</dbReference>
<organism evidence="3 4">
    <name type="scientific">Oligosphaera ethanolica</name>
    <dbReference type="NCBI Taxonomy" id="760260"/>
    <lineage>
        <taxon>Bacteria</taxon>
        <taxon>Pseudomonadati</taxon>
        <taxon>Lentisphaerota</taxon>
        <taxon>Oligosphaeria</taxon>
        <taxon>Oligosphaerales</taxon>
        <taxon>Oligosphaeraceae</taxon>
        <taxon>Oligosphaera</taxon>
    </lineage>
</organism>
<dbReference type="InterPro" id="IPR027417">
    <property type="entry name" value="P-loop_NTPase"/>
</dbReference>